<evidence type="ECO:0000313" key="4">
    <source>
        <dbReference type="EMBL" id="PZQ50532.1"/>
    </source>
</evidence>
<dbReference type="InterPro" id="IPR053536">
    <property type="entry name" value="Lasso_peptide_isopeptidase"/>
</dbReference>
<organism evidence="4 5">
    <name type="scientific">Novosphingobium pentaromativorans</name>
    <dbReference type="NCBI Taxonomy" id="205844"/>
    <lineage>
        <taxon>Bacteria</taxon>
        <taxon>Pseudomonadati</taxon>
        <taxon>Pseudomonadota</taxon>
        <taxon>Alphaproteobacteria</taxon>
        <taxon>Sphingomonadales</taxon>
        <taxon>Sphingomonadaceae</taxon>
        <taxon>Novosphingobium</taxon>
    </lineage>
</organism>
<dbReference type="Proteomes" id="UP000249082">
    <property type="component" value="Unassembled WGS sequence"/>
</dbReference>
<keyword evidence="2" id="KW-0720">Serine protease</keyword>
<evidence type="ECO:0000256" key="2">
    <source>
        <dbReference type="ARBA" id="ARBA00022825"/>
    </source>
</evidence>
<accession>A0A2W5NAR7</accession>
<dbReference type="Gene3D" id="2.120.10.30">
    <property type="entry name" value="TolB, C-terminal domain"/>
    <property type="match status" value="1"/>
</dbReference>
<dbReference type="EMBL" id="QFPX01000038">
    <property type="protein sequence ID" value="PZQ50532.1"/>
    <property type="molecule type" value="Genomic_DNA"/>
</dbReference>
<proteinExistence type="predicted"/>
<protein>
    <submittedName>
        <fullName evidence="4">Atxe2 family lasso peptide isopeptidase</fullName>
    </submittedName>
</protein>
<comment type="caution">
    <text evidence="4">The sequence shown here is derived from an EMBL/GenBank/DDBJ whole genome shotgun (WGS) entry which is preliminary data.</text>
</comment>
<dbReference type="Pfam" id="PF07676">
    <property type="entry name" value="PD40"/>
    <property type="match status" value="1"/>
</dbReference>
<feature type="domain" description="Peptidase S9 prolyl oligopeptidase catalytic" evidence="3">
    <location>
        <begin position="542"/>
        <end position="698"/>
    </location>
</feature>
<gene>
    <name evidence="4" type="ORF">DI555_22885</name>
</gene>
<evidence type="ECO:0000259" key="3">
    <source>
        <dbReference type="Pfam" id="PF00326"/>
    </source>
</evidence>
<dbReference type="Gene3D" id="3.40.50.1820">
    <property type="entry name" value="alpha/beta hydrolase"/>
    <property type="match status" value="1"/>
</dbReference>
<dbReference type="PANTHER" id="PTHR42776:SF28">
    <property type="entry name" value="GLUTAMYL ENDOPEPTIDASE, CHLOROPLASTIC-RELATED"/>
    <property type="match status" value="1"/>
</dbReference>
<dbReference type="AlphaFoldDB" id="A0A2W5NAR7"/>
<reference evidence="4 5" key="1">
    <citation type="submission" date="2017-08" db="EMBL/GenBank/DDBJ databases">
        <title>Infants hospitalized years apart are colonized by the same room-sourced microbial strains.</title>
        <authorList>
            <person name="Brooks B."/>
            <person name="Olm M.R."/>
            <person name="Firek B.A."/>
            <person name="Baker R."/>
            <person name="Thomas B.C."/>
            <person name="Morowitz M.J."/>
            <person name="Banfield J.F."/>
        </authorList>
    </citation>
    <scope>NUCLEOTIDE SEQUENCE [LARGE SCALE GENOMIC DNA]</scope>
    <source>
        <strain evidence="4">S2_005_002_R2_33</strain>
    </source>
</reference>
<dbReference type="InterPro" id="IPR001375">
    <property type="entry name" value="Peptidase_S9_cat"/>
</dbReference>
<dbReference type="GO" id="GO:0006508">
    <property type="term" value="P:proteolysis"/>
    <property type="evidence" value="ECO:0007669"/>
    <property type="project" value="InterPro"/>
</dbReference>
<dbReference type="GO" id="GO:0004252">
    <property type="term" value="F:serine-type endopeptidase activity"/>
    <property type="evidence" value="ECO:0007669"/>
    <property type="project" value="TreeGrafter"/>
</dbReference>
<keyword evidence="2" id="KW-0645">Protease</keyword>
<name>A0A2W5NAR7_9SPHN</name>
<dbReference type="InterPro" id="IPR029058">
    <property type="entry name" value="AB_hydrolase_fold"/>
</dbReference>
<dbReference type="SUPFAM" id="SSF82171">
    <property type="entry name" value="DPP6 N-terminal domain-like"/>
    <property type="match status" value="1"/>
</dbReference>
<evidence type="ECO:0000313" key="5">
    <source>
        <dbReference type="Proteomes" id="UP000249082"/>
    </source>
</evidence>
<dbReference type="InterPro" id="IPR011659">
    <property type="entry name" value="WD40"/>
</dbReference>
<sequence>MVRVSFPHVRSPVLVAVLMAGAAFLPSIARAQCEDMLSPFMVNQPANAAKQPGARKILRPITTDDLVRLRDLGPADGSVTDKPSPFGVSPSGKEAAFVLSRADPDSNSYCRALVVLDLESGALRIVDRGGDYMFDAFPMYGRVLRNGFTAVVTPRWSPDGSSIAYLRRDGDRDGGKVQVWTVRANGEGARSVTQSNADVEAVAWSDDGERLIYSARSSTEEAERALMREGRSGWLYDEKIVPTSGPTPIVPAQSLETLSIAADGTDSRRANEEEVKQLEARVAADNALRAVRSDGRRASAAHIDNNTYAPRRITIEAADTSSTDQPGVECSDASCRGAFTGIWWQLDGKSVLFLRREGWNKETAALYRWSVEAGAVPVPVLKTGDTLLGCVPAGVKLLCTRENAVTPRRVALIDTTNGQISDLFDPNPEFASIGLGKVERLRWRNNLGLEAWGDLVLPPGYRKGKRLPMVVVQYHSQGFLRGGTGDEYPIHAMAAAGFAVLSLERPAPVTSLHPEVRTMDNALKVLSKDWAERRSIQSSIETGVKAAVELGVADHRRLGITGLSDGASSARFALINSDLFKVAAISTCCVDERALTYNGLAVERTFEAMGYPAPDQEDLTFWKPYSFALNARTLSQPLLMQLADDEYLGALNTFAVLKSAGRPVEMFVFPDEHHNKWQPAHRGAVYARNLDWFAFWLQDREGPDPAKRAQYERWEALRDRPRPRP</sequence>
<dbReference type="PANTHER" id="PTHR42776">
    <property type="entry name" value="SERINE PEPTIDASE S9 FAMILY MEMBER"/>
    <property type="match status" value="1"/>
</dbReference>
<keyword evidence="1" id="KW-0378">Hydrolase</keyword>
<evidence type="ECO:0000256" key="1">
    <source>
        <dbReference type="ARBA" id="ARBA00022801"/>
    </source>
</evidence>
<dbReference type="Pfam" id="PF00326">
    <property type="entry name" value="Peptidase_S9"/>
    <property type="match status" value="1"/>
</dbReference>
<dbReference type="NCBIfam" id="NF033523">
    <property type="entry name" value="lasso_peptidase"/>
    <property type="match status" value="1"/>
</dbReference>
<dbReference type="SUPFAM" id="SSF53474">
    <property type="entry name" value="alpha/beta-Hydrolases"/>
    <property type="match status" value="1"/>
</dbReference>
<dbReference type="InterPro" id="IPR011042">
    <property type="entry name" value="6-blade_b-propeller_TolB-like"/>
</dbReference>